<name>A0A2P6AQA1_9GAMM</name>
<dbReference type="PROSITE" id="PS50110">
    <property type="entry name" value="RESPONSE_REGULATORY"/>
    <property type="match status" value="1"/>
</dbReference>
<dbReference type="SMART" id="SM00448">
    <property type="entry name" value="REC"/>
    <property type="match status" value="1"/>
</dbReference>
<evidence type="ECO:0000313" key="6">
    <source>
        <dbReference type="Proteomes" id="UP000243900"/>
    </source>
</evidence>
<dbReference type="GO" id="GO:0000160">
    <property type="term" value="P:phosphorelay signal transduction system"/>
    <property type="evidence" value="ECO:0007669"/>
    <property type="project" value="UniProtKB-KW"/>
</dbReference>
<dbReference type="CDD" id="cd17546">
    <property type="entry name" value="REC_hyHK_CKI1_RcsC-like"/>
    <property type="match status" value="1"/>
</dbReference>
<dbReference type="AlphaFoldDB" id="A0A2P6AQA1"/>
<evidence type="ECO:0000256" key="2">
    <source>
        <dbReference type="ARBA" id="ARBA00023012"/>
    </source>
</evidence>
<dbReference type="OrthoDB" id="9797243at2"/>
<gene>
    <name evidence="5" type="ORF">C5O18_10060</name>
</gene>
<reference evidence="6" key="1">
    <citation type="submission" date="2018-02" db="EMBL/GenBank/DDBJ databases">
        <title>Genome sequencing of Solimonas sp. HR-BB.</title>
        <authorList>
            <person name="Lee Y."/>
            <person name="Jeon C.O."/>
        </authorList>
    </citation>
    <scope>NUCLEOTIDE SEQUENCE [LARGE SCALE GENOMIC DNA]</scope>
    <source>
        <strain evidence="6">HR-E</strain>
    </source>
</reference>
<dbReference type="InterPro" id="IPR001789">
    <property type="entry name" value="Sig_transdc_resp-reg_receiver"/>
</dbReference>
<comment type="caution">
    <text evidence="5">The sequence shown here is derived from an EMBL/GenBank/DDBJ whole genome shotgun (WGS) entry which is preliminary data.</text>
</comment>
<accession>A0A2P6AQA1</accession>
<keyword evidence="2" id="KW-0902">Two-component regulatory system</keyword>
<dbReference type="Proteomes" id="UP000243900">
    <property type="component" value="Unassembled WGS sequence"/>
</dbReference>
<feature type="domain" description="Response regulatory" evidence="4">
    <location>
        <begin position="1"/>
        <end position="114"/>
    </location>
</feature>
<dbReference type="SUPFAM" id="SSF52172">
    <property type="entry name" value="CheY-like"/>
    <property type="match status" value="1"/>
</dbReference>
<organism evidence="5 6">
    <name type="scientific">Amnimonas aquatica</name>
    <dbReference type="NCBI Taxonomy" id="2094561"/>
    <lineage>
        <taxon>Bacteria</taxon>
        <taxon>Pseudomonadati</taxon>
        <taxon>Pseudomonadota</taxon>
        <taxon>Gammaproteobacteria</taxon>
        <taxon>Moraxellales</taxon>
        <taxon>Moraxellaceae</taxon>
        <taxon>Amnimonas</taxon>
    </lineage>
</organism>
<dbReference type="EMBL" id="PTQZ01000369">
    <property type="protein sequence ID" value="PQA27762.1"/>
    <property type="molecule type" value="Genomic_DNA"/>
</dbReference>
<sequence length="122" mass="13119">EDDLVSQHLLRGILEPWGVHLVCADTGAQALALRHQPWDLVLVDGELPDMNAATLARAWAAAERAGSGTQAPLVAITAHSDPASLARYRAAGLDPVLNKPLRKSHLLSVLTPLLASERPKRR</sequence>
<dbReference type="RefSeq" id="WP_146089356.1">
    <property type="nucleotide sequence ID" value="NZ_PTQZ01000369.1"/>
</dbReference>
<dbReference type="Pfam" id="PF00072">
    <property type="entry name" value="Response_reg"/>
    <property type="match status" value="1"/>
</dbReference>
<feature type="modified residue" description="4-aspartylphosphate" evidence="3">
    <location>
        <position position="44"/>
    </location>
</feature>
<keyword evidence="1 3" id="KW-0597">Phosphoprotein</keyword>
<dbReference type="InterPro" id="IPR011006">
    <property type="entry name" value="CheY-like_superfamily"/>
</dbReference>
<evidence type="ECO:0000256" key="3">
    <source>
        <dbReference type="PROSITE-ProRule" id="PRU00169"/>
    </source>
</evidence>
<protein>
    <recommendedName>
        <fullName evidence="4">Response regulatory domain-containing protein</fullName>
    </recommendedName>
</protein>
<dbReference type="PANTHER" id="PTHR45339:SF1">
    <property type="entry name" value="HYBRID SIGNAL TRANSDUCTION HISTIDINE KINASE J"/>
    <property type="match status" value="1"/>
</dbReference>
<evidence type="ECO:0000256" key="1">
    <source>
        <dbReference type="ARBA" id="ARBA00022553"/>
    </source>
</evidence>
<evidence type="ECO:0000259" key="4">
    <source>
        <dbReference type="PROSITE" id="PS50110"/>
    </source>
</evidence>
<dbReference type="PANTHER" id="PTHR45339">
    <property type="entry name" value="HYBRID SIGNAL TRANSDUCTION HISTIDINE KINASE J"/>
    <property type="match status" value="1"/>
</dbReference>
<keyword evidence="6" id="KW-1185">Reference proteome</keyword>
<dbReference type="Gene3D" id="3.40.50.2300">
    <property type="match status" value="1"/>
</dbReference>
<proteinExistence type="predicted"/>
<evidence type="ECO:0000313" key="5">
    <source>
        <dbReference type="EMBL" id="PQA27762.1"/>
    </source>
</evidence>
<feature type="non-terminal residue" evidence="5">
    <location>
        <position position="1"/>
    </location>
</feature>